<feature type="domain" description="C2H2-type" evidence="6">
    <location>
        <begin position="566"/>
        <end position="596"/>
    </location>
</feature>
<dbReference type="InterPro" id="IPR013087">
    <property type="entry name" value="Znf_C2H2_type"/>
</dbReference>
<gene>
    <name evidence="7" type="ORF">PVAND_016999</name>
</gene>
<feature type="domain" description="C2H2-type" evidence="6">
    <location>
        <begin position="539"/>
        <end position="566"/>
    </location>
</feature>
<proteinExistence type="predicted"/>
<dbReference type="PROSITE" id="PS00028">
    <property type="entry name" value="ZINC_FINGER_C2H2_1"/>
    <property type="match status" value="11"/>
</dbReference>
<dbReference type="Gene3D" id="3.30.160.60">
    <property type="entry name" value="Classic Zinc Finger"/>
    <property type="match status" value="6"/>
</dbReference>
<reference evidence="7" key="1">
    <citation type="submission" date="2021-03" db="EMBL/GenBank/DDBJ databases">
        <title>Chromosome level genome of the anhydrobiotic midge Polypedilum vanderplanki.</title>
        <authorList>
            <person name="Yoshida Y."/>
            <person name="Kikawada T."/>
            <person name="Gusev O."/>
        </authorList>
    </citation>
    <scope>NUCLEOTIDE SEQUENCE</scope>
    <source>
        <strain evidence="7">NIAS01</strain>
        <tissue evidence="7">Whole body or cell culture</tissue>
    </source>
</reference>
<dbReference type="GO" id="GO:0008270">
    <property type="term" value="F:zinc ion binding"/>
    <property type="evidence" value="ECO:0007669"/>
    <property type="project" value="UniProtKB-KW"/>
</dbReference>
<keyword evidence="2" id="KW-0677">Repeat</keyword>
<evidence type="ECO:0000259" key="6">
    <source>
        <dbReference type="PROSITE" id="PS50157"/>
    </source>
</evidence>
<keyword evidence="8" id="KW-1185">Reference proteome</keyword>
<keyword evidence="1" id="KW-0479">Metal-binding</keyword>
<evidence type="ECO:0000256" key="5">
    <source>
        <dbReference type="PROSITE-ProRule" id="PRU00042"/>
    </source>
</evidence>
<dbReference type="PROSITE" id="PS50157">
    <property type="entry name" value="ZINC_FINGER_C2H2_2"/>
    <property type="match status" value="9"/>
</dbReference>
<name>A0A9J6BI31_POLVA</name>
<dbReference type="Proteomes" id="UP001107558">
    <property type="component" value="Chromosome 4"/>
</dbReference>
<feature type="domain" description="C2H2-type" evidence="6">
    <location>
        <begin position="40"/>
        <end position="67"/>
    </location>
</feature>
<dbReference type="SUPFAM" id="SSF57667">
    <property type="entry name" value="beta-beta-alpha zinc fingers"/>
    <property type="match status" value="5"/>
</dbReference>
<evidence type="ECO:0000313" key="7">
    <source>
        <dbReference type="EMBL" id="KAG5669102.1"/>
    </source>
</evidence>
<evidence type="ECO:0000256" key="2">
    <source>
        <dbReference type="ARBA" id="ARBA00022737"/>
    </source>
</evidence>
<feature type="domain" description="C2H2-type" evidence="6">
    <location>
        <begin position="390"/>
        <end position="417"/>
    </location>
</feature>
<feature type="domain" description="C2H2-type" evidence="6">
    <location>
        <begin position="290"/>
        <end position="319"/>
    </location>
</feature>
<feature type="domain" description="C2H2-type" evidence="6">
    <location>
        <begin position="67"/>
        <end position="94"/>
    </location>
</feature>
<accession>A0A9J6BI31</accession>
<evidence type="ECO:0000313" key="8">
    <source>
        <dbReference type="Proteomes" id="UP001107558"/>
    </source>
</evidence>
<evidence type="ECO:0000256" key="4">
    <source>
        <dbReference type="ARBA" id="ARBA00022833"/>
    </source>
</evidence>
<feature type="domain" description="C2H2-type" evidence="6">
    <location>
        <begin position="208"/>
        <end position="238"/>
    </location>
</feature>
<evidence type="ECO:0000256" key="3">
    <source>
        <dbReference type="ARBA" id="ARBA00022771"/>
    </source>
</evidence>
<comment type="caution">
    <text evidence="7">The sequence shown here is derived from an EMBL/GenBank/DDBJ whole genome shotgun (WGS) entry which is preliminary data.</text>
</comment>
<dbReference type="PANTHER" id="PTHR24379:SF121">
    <property type="entry name" value="C2H2-TYPE DOMAIN-CONTAINING PROTEIN"/>
    <property type="match status" value="1"/>
</dbReference>
<dbReference type="EMBL" id="JADBJN010000004">
    <property type="protein sequence ID" value="KAG5669102.1"/>
    <property type="molecule type" value="Genomic_DNA"/>
</dbReference>
<protein>
    <recommendedName>
        <fullName evidence="6">C2H2-type domain-containing protein</fullName>
    </recommendedName>
</protein>
<evidence type="ECO:0000256" key="1">
    <source>
        <dbReference type="ARBA" id="ARBA00022723"/>
    </source>
</evidence>
<sequence length="608" mass="72338">MNFQVIPITKSKTFLRKSTNEQIKIENERLLRNEMKVEDNVCELCNKKFSSKKNLQDHKILHGEKKYECPKCDLKFHRIDYIKGHLKNHINFRFKCQICAMDFFSYAKLHAHQLRAKHGKNSANKKVSSESNSKILAKPEIEEQISKIHQISKPKQLNYIEKLQWTKSQNSNHQQQKTKIIKCPNCDLKFESVMELNQHCLSHRNLNYNCVNLCEMKFSSFINLKAHQNQSGHKINSPVPESKCLQIHQEKTGHKNPQKSDYFECLLCGIKLTTLRGLSYHLRRHDKFTYSCIKSCGMKFSKAVHLRAHQWKNGHGNPPKSFNSSNGKCEKCGISFERSKFYYEHMKKDHEKFIYKCDECEMKFMLKRLLTKHQKITGHKNNEENSNNFFQCMKCGMKFTWEIEFNQHWQHHDDFKYLCDICGIKFPRNRNLMDHKKKVHPEEIEVNLSKTITRSKSVPRDFENSDISNDSQENYEKFSNFDSEKTVELFCDENIESEEELKSELNETRNFSVSKVKDENIRIHDGIKILKVHKSDDIFPCPKCDKMFNRFYDVKRHLKNHDNFKFVCQVNGCKMRFGTRIYLNEHKKRSHEKIRRKTISDYFIKNDI</sequence>
<dbReference type="InterPro" id="IPR036236">
    <property type="entry name" value="Znf_C2H2_sf"/>
</dbReference>
<dbReference type="Pfam" id="PF00096">
    <property type="entry name" value="zf-C2H2"/>
    <property type="match status" value="4"/>
</dbReference>
<dbReference type="OrthoDB" id="6077919at2759"/>
<keyword evidence="4" id="KW-0862">Zinc</keyword>
<dbReference type="PANTHER" id="PTHR24379">
    <property type="entry name" value="KRAB AND ZINC FINGER DOMAIN-CONTAINING"/>
    <property type="match status" value="1"/>
</dbReference>
<keyword evidence="3 5" id="KW-0863">Zinc-finger</keyword>
<dbReference type="SMART" id="SM00355">
    <property type="entry name" value="ZnF_C2H2"/>
    <property type="match status" value="13"/>
</dbReference>
<organism evidence="7 8">
    <name type="scientific">Polypedilum vanderplanki</name>
    <name type="common">Sleeping chironomid midge</name>
    <dbReference type="NCBI Taxonomy" id="319348"/>
    <lineage>
        <taxon>Eukaryota</taxon>
        <taxon>Metazoa</taxon>
        <taxon>Ecdysozoa</taxon>
        <taxon>Arthropoda</taxon>
        <taxon>Hexapoda</taxon>
        <taxon>Insecta</taxon>
        <taxon>Pterygota</taxon>
        <taxon>Neoptera</taxon>
        <taxon>Endopterygota</taxon>
        <taxon>Diptera</taxon>
        <taxon>Nematocera</taxon>
        <taxon>Chironomoidea</taxon>
        <taxon>Chironomidae</taxon>
        <taxon>Chironominae</taxon>
        <taxon>Polypedilum</taxon>
        <taxon>Polypedilum</taxon>
    </lineage>
</organism>
<dbReference type="AlphaFoldDB" id="A0A9J6BI31"/>
<feature type="domain" description="C2H2-type" evidence="6">
    <location>
        <begin position="355"/>
        <end position="384"/>
    </location>
</feature>
<feature type="domain" description="C2H2-type" evidence="6">
    <location>
        <begin position="417"/>
        <end position="445"/>
    </location>
</feature>